<protein>
    <submittedName>
        <fullName evidence="2">Alpha/beta hydrolase</fullName>
    </submittedName>
</protein>
<dbReference type="PROSITE" id="PS51257">
    <property type="entry name" value="PROKAR_LIPOPROTEIN"/>
    <property type="match status" value="1"/>
</dbReference>
<dbReference type="SUPFAM" id="SSF53474">
    <property type="entry name" value="alpha/beta-Hydrolases"/>
    <property type="match status" value="1"/>
</dbReference>
<dbReference type="EMBL" id="JBHRSV010000028">
    <property type="protein sequence ID" value="MFC2927199.1"/>
    <property type="molecule type" value="Genomic_DNA"/>
</dbReference>
<proteinExistence type="predicted"/>
<dbReference type="PANTHER" id="PTHR36513:SF1">
    <property type="entry name" value="TRANSMEMBRANE PROTEIN"/>
    <property type="match status" value="1"/>
</dbReference>
<keyword evidence="2" id="KW-0378">Hydrolase</keyword>
<sequence length="374" mass="40194">MFATLRAAMTGCLLACLLTACATPIARMPVITPEAGQGEVRTLLVASVRMPSEEPGRRFTDARSPKLNFAETGVWVPNQRDPGEIDYPGQRLDPAREFALTGYAPIENVDAFLDRLNTQLESLPQGDRHAVLFVHGFNTPFSNGLYLNAQILTDFQSDAVGVHFAWPSAGQVSSYLYDRDSAQFSRSGLARTVELLARSEADSITLIAHSMGALLAMEALRELSLHGETGVIERLDAVILASPDIDSDVFRDQVGSLAAMPEHLVVIVSHRDRLLALSSLLRGERAPRVGLGNHAEELTALGVTIIDLTRFGDGGGFNHTTFASSPTLMNMVTSGALEAALMGRSTRENGGPADTIFSLAASIVSLPVRALVRK</sequence>
<evidence type="ECO:0000313" key="3">
    <source>
        <dbReference type="Proteomes" id="UP001595379"/>
    </source>
</evidence>
<comment type="caution">
    <text evidence="2">The sequence shown here is derived from an EMBL/GenBank/DDBJ whole genome shotgun (WGS) entry which is preliminary data.</text>
</comment>
<gene>
    <name evidence="2" type="ORF">ACFOOR_13895</name>
</gene>
<evidence type="ECO:0000313" key="2">
    <source>
        <dbReference type="EMBL" id="MFC2927199.1"/>
    </source>
</evidence>
<dbReference type="InterPro" id="IPR029058">
    <property type="entry name" value="AB_hydrolase_fold"/>
</dbReference>
<dbReference type="Pfam" id="PF05990">
    <property type="entry name" value="DUF900"/>
    <property type="match status" value="1"/>
</dbReference>
<keyword evidence="3" id="KW-1185">Reference proteome</keyword>
<dbReference type="PANTHER" id="PTHR36513">
    <property type="entry name" value="ABC TRANSMEMBRANE TYPE-1 DOMAIN-CONTAINING PROTEIN"/>
    <property type="match status" value="1"/>
</dbReference>
<dbReference type="Proteomes" id="UP001595379">
    <property type="component" value="Unassembled WGS sequence"/>
</dbReference>
<dbReference type="RefSeq" id="WP_343163183.1">
    <property type="nucleotide sequence ID" value="NZ_JBHRSV010000028.1"/>
</dbReference>
<feature type="chain" id="PRO_5046162570" evidence="1">
    <location>
        <begin position="23"/>
        <end position="374"/>
    </location>
</feature>
<name>A0ABV7A0M2_9PROT</name>
<dbReference type="InterPro" id="IPR010297">
    <property type="entry name" value="DUF900_hydrolase"/>
</dbReference>
<dbReference type="PIRSF" id="PIRSF033909">
    <property type="entry name" value="UCP033909"/>
    <property type="match status" value="1"/>
</dbReference>
<dbReference type="Gene3D" id="3.40.50.1820">
    <property type="entry name" value="alpha/beta hydrolase"/>
    <property type="match status" value="1"/>
</dbReference>
<dbReference type="GO" id="GO:0016787">
    <property type="term" value="F:hydrolase activity"/>
    <property type="evidence" value="ECO:0007669"/>
    <property type="project" value="UniProtKB-KW"/>
</dbReference>
<feature type="signal peptide" evidence="1">
    <location>
        <begin position="1"/>
        <end position="22"/>
    </location>
</feature>
<reference evidence="3" key="1">
    <citation type="journal article" date="2019" name="Int. J. Syst. Evol. Microbiol.">
        <title>The Global Catalogue of Microorganisms (GCM) 10K type strain sequencing project: providing services to taxonomists for standard genome sequencing and annotation.</title>
        <authorList>
            <consortium name="The Broad Institute Genomics Platform"/>
            <consortium name="The Broad Institute Genome Sequencing Center for Infectious Disease"/>
            <person name="Wu L."/>
            <person name="Ma J."/>
        </authorList>
    </citation>
    <scope>NUCLEOTIDE SEQUENCE [LARGE SCALE GENOMIC DNA]</scope>
    <source>
        <strain evidence="3">KCTC 52487</strain>
    </source>
</reference>
<organism evidence="2 3">
    <name type="scientific">Hyphobacterium vulgare</name>
    <dbReference type="NCBI Taxonomy" id="1736751"/>
    <lineage>
        <taxon>Bacteria</taxon>
        <taxon>Pseudomonadati</taxon>
        <taxon>Pseudomonadota</taxon>
        <taxon>Alphaproteobacteria</taxon>
        <taxon>Maricaulales</taxon>
        <taxon>Maricaulaceae</taxon>
        <taxon>Hyphobacterium</taxon>
    </lineage>
</organism>
<keyword evidence="1" id="KW-0732">Signal</keyword>
<accession>A0ABV7A0M2</accession>
<evidence type="ECO:0000256" key="1">
    <source>
        <dbReference type="SAM" id="SignalP"/>
    </source>
</evidence>
<dbReference type="InterPro" id="IPR014586">
    <property type="entry name" value="UCP033909"/>
</dbReference>